<dbReference type="AlphaFoldDB" id="A0A934KSW0"/>
<reference evidence="2 3" key="1">
    <citation type="submission" date="2020-10" db="EMBL/GenBank/DDBJ databases">
        <title>Ca. Dormibacterota MAGs.</title>
        <authorList>
            <person name="Montgomery K."/>
        </authorList>
    </citation>
    <scope>NUCLEOTIDE SEQUENCE [LARGE SCALE GENOMIC DNA]</scope>
    <source>
        <strain evidence="2">Mitchell_Peninsula_5</strain>
    </source>
</reference>
<evidence type="ECO:0000313" key="2">
    <source>
        <dbReference type="EMBL" id="MBJ7610517.1"/>
    </source>
</evidence>
<evidence type="ECO:0000313" key="3">
    <source>
        <dbReference type="Proteomes" id="UP000614410"/>
    </source>
</evidence>
<keyword evidence="1" id="KW-0812">Transmembrane</keyword>
<protein>
    <recommendedName>
        <fullName evidence="4">Photosynthesis system II assembly factor Ycf48/Hcf136-like domain-containing protein</fullName>
    </recommendedName>
</protein>
<dbReference type="SUPFAM" id="SSF110296">
    <property type="entry name" value="Oligoxyloglucan reducing end-specific cellobiohydrolase"/>
    <property type="match status" value="2"/>
</dbReference>
<dbReference type="Proteomes" id="UP000614410">
    <property type="component" value="Unassembled WGS sequence"/>
</dbReference>
<sequence length="436" mass="43733">MRTRRPVAALLLGAAVASVVLTWAGAVAASAAWARAGTLPALAAGRIWSVAASPSTAGLVIAGTDRGVYITADSGATWAATSVQNVRVWVVGFDARDPKRLLAGTDGRGVQLSVDAGATWASASQGLNDLTVRTLAFGLDGIAAGTNRGVSLSPDGSGWHDGGLDRFGVASVVVAANSPSLVLVAATDRGDLSQGYLWRYGGTGTAWAALASGLPSQAVATNVAAGPLSTSVTKRPLVVTTNKGTFHSGDSGSTWTASTGVPDNLTLTTAAFSPLDPGLVYAGSDAGSSNGGDLLRSTDGGASFGVADQGLPDKTRQVESIAIAQTTPPTVIAALDPASGGVVFTQTDGTAPAPPALVAEAPGAPIPATLSTPKPSASAAVAPRATPTPAGSSALGRLIGDVFHWPVPLVFEVLLVLAIGYLLVRWRQRYYVEGPP</sequence>
<dbReference type="InterPro" id="IPR015943">
    <property type="entry name" value="WD40/YVTN_repeat-like_dom_sf"/>
</dbReference>
<keyword evidence="1" id="KW-1133">Transmembrane helix</keyword>
<evidence type="ECO:0000256" key="1">
    <source>
        <dbReference type="SAM" id="Phobius"/>
    </source>
</evidence>
<name>A0A934KSW0_9BACT</name>
<proteinExistence type="predicted"/>
<dbReference type="Gene3D" id="2.130.10.10">
    <property type="entry name" value="YVTN repeat-like/Quinoprotein amine dehydrogenase"/>
    <property type="match status" value="2"/>
</dbReference>
<feature type="transmembrane region" description="Helical" evidence="1">
    <location>
        <begin position="403"/>
        <end position="424"/>
    </location>
</feature>
<accession>A0A934KSW0</accession>
<keyword evidence="1" id="KW-0472">Membrane</keyword>
<dbReference type="EMBL" id="JAEKNN010000063">
    <property type="protein sequence ID" value="MBJ7610517.1"/>
    <property type="molecule type" value="Genomic_DNA"/>
</dbReference>
<gene>
    <name evidence="2" type="ORF">JF887_13980</name>
</gene>
<organism evidence="2 3">
    <name type="scientific">Candidatus Amunia macphersoniae</name>
    <dbReference type="NCBI Taxonomy" id="3127014"/>
    <lineage>
        <taxon>Bacteria</taxon>
        <taxon>Bacillati</taxon>
        <taxon>Candidatus Dormiibacterota</taxon>
        <taxon>Candidatus Dormibacteria</taxon>
        <taxon>Candidatus Aeolococcales</taxon>
        <taxon>Candidatus Aeolococcaceae</taxon>
        <taxon>Candidatus Amunia</taxon>
    </lineage>
</organism>
<evidence type="ECO:0008006" key="4">
    <source>
        <dbReference type="Google" id="ProtNLM"/>
    </source>
</evidence>
<comment type="caution">
    <text evidence="2">The sequence shown here is derived from an EMBL/GenBank/DDBJ whole genome shotgun (WGS) entry which is preliminary data.</text>
</comment>